<dbReference type="RefSeq" id="WP_005869984.1">
    <property type="nucleotide sequence ID" value="NZ_ACYG01000014.1"/>
</dbReference>
<name>C8PFG0_9BACT</name>
<dbReference type="AlphaFoldDB" id="C8PFG0"/>
<accession>C8PFG0</accession>
<keyword evidence="2" id="KW-1185">Reference proteome</keyword>
<sequence>MNEILNYAVYKLELDEIENSDDWFDANGRLKYKERFLFDALKEAGRIEASWLTALFANEQDAIEFCEGAGLSSNSDYFYFCLRVEAAVSAGEGEYVEIGY</sequence>
<dbReference type="Proteomes" id="UP000005709">
    <property type="component" value="Unassembled WGS sequence"/>
</dbReference>
<organism evidence="1 2">
    <name type="scientific">Campylobacter gracilis RM3268</name>
    <dbReference type="NCBI Taxonomy" id="553220"/>
    <lineage>
        <taxon>Bacteria</taxon>
        <taxon>Pseudomonadati</taxon>
        <taxon>Campylobacterota</taxon>
        <taxon>Epsilonproteobacteria</taxon>
        <taxon>Campylobacterales</taxon>
        <taxon>Campylobacteraceae</taxon>
        <taxon>Campylobacter</taxon>
    </lineage>
</organism>
<dbReference type="STRING" id="824.CGRAC_0222"/>
<protein>
    <submittedName>
        <fullName evidence="1">Uncharacterized protein</fullName>
    </submittedName>
</protein>
<dbReference type="EMBL" id="ACYG01000014">
    <property type="protein sequence ID" value="EEV18426.1"/>
    <property type="molecule type" value="Genomic_DNA"/>
</dbReference>
<evidence type="ECO:0000313" key="2">
    <source>
        <dbReference type="Proteomes" id="UP000005709"/>
    </source>
</evidence>
<reference evidence="1 2" key="1">
    <citation type="submission" date="2009-07" db="EMBL/GenBank/DDBJ databases">
        <authorList>
            <person name="Madupu R."/>
            <person name="Sebastian Y."/>
            <person name="Durkin A.S."/>
            <person name="Torralba M."/>
            <person name="Methe B."/>
            <person name="Sutton G.G."/>
            <person name="Strausberg R.L."/>
            <person name="Nelson K.E."/>
        </authorList>
    </citation>
    <scope>NUCLEOTIDE SEQUENCE [LARGE SCALE GENOMIC DNA]</scope>
    <source>
        <strain evidence="1 2">RM3268</strain>
    </source>
</reference>
<proteinExistence type="predicted"/>
<gene>
    <name evidence="1" type="ORF">CAMGR0001_2117</name>
</gene>
<dbReference type="OrthoDB" id="9885967at2"/>
<comment type="caution">
    <text evidence="1">The sequence shown here is derived from an EMBL/GenBank/DDBJ whole genome shotgun (WGS) entry which is preliminary data.</text>
</comment>
<evidence type="ECO:0000313" key="1">
    <source>
        <dbReference type="EMBL" id="EEV18426.1"/>
    </source>
</evidence>